<evidence type="ECO:0000256" key="7">
    <source>
        <dbReference type="ARBA" id="ARBA00047899"/>
    </source>
</evidence>
<dbReference type="PROSITE" id="PS00107">
    <property type="entry name" value="PROTEIN_KINASE_ATP"/>
    <property type="match status" value="1"/>
</dbReference>
<evidence type="ECO:0000259" key="13">
    <source>
        <dbReference type="PROSITE" id="PS51178"/>
    </source>
</evidence>
<dbReference type="PROSITE" id="PS00108">
    <property type="entry name" value="PROTEIN_KINASE_ST"/>
    <property type="match status" value="1"/>
</dbReference>
<dbReference type="CDD" id="cd06577">
    <property type="entry name" value="PASTA_pknB"/>
    <property type="match status" value="3"/>
</dbReference>
<dbReference type="Gene3D" id="2.60.40.2560">
    <property type="match status" value="1"/>
</dbReference>
<evidence type="ECO:0000256" key="10">
    <source>
        <dbReference type="SAM" id="MobiDB-lite"/>
    </source>
</evidence>
<keyword evidence="3" id="KW-0808">Transferase</keyword>
<keyword evidence="11" id="KW-0812">Transmembrane</keyword>
<feature type="compositionally biased region" description="Basic and acidic residues" evidence="10">
    <location>
        <begin position="313"/>
        <end position="326"/>
    </location>
</feature>
<feature type="region of interest" description="Disordered" evidence="10">
    <location>
        <begin position="560"/>
        <end position="580"/>
    </location>
</feature>
<feature type="compositionally biased region" description="Low complexity" evidence="10">
    <location>
        <begin position="569"/>
        <end position="578"/>
    </location>
</feature>
<dbReference type="EC" id="2.7.11.1" evidence="1"/>
<evidence type="ECO:0000256" key="3">
    <source>
        <dbReference type="ARBA" id="ARBA00022679"/>
    </source>
</evidence>
<dbReference type="Gene3D" id="1.10.510.10">
    <property type="entry name" value="Transferase(Phosphotransferase) domain 1"/>
    <property type="match status" value="1"/>
</dbReference>
<dbReference type="CDD" id="cd14014">
    <property type="entry name" value="STKc_PknB_like"/>
    <property type="match status" value="1"/>
</dbReference>
<evidence type="ECO:0000256" key="11">
    <source>
        <dbReference type="SAM" id="Phobius"/>
    </source>
</evidence>
<feature type="region of interest" description="Disordered" evidence="10">
    <location>
        <begin position="307"/>
        <end position="326"/>
    </location>
</feature>
<dbReference type="InterPro" id="IPR005543">
    <property type="entry name" value="PASTA_dom"/>
</dbReference>
<keyword evidence="15" id="KW-1185">Reference proteome</keyword>
<keyword evidence="4 9" id="KW-0547">Nucleotide-binding</keyword>
<dbReference type="Proteomes" id="UP001377804">
    <property type="component" value="Unassembled WGS sequence"/>
</dbReference>
<gene>
    <name evidence="14" type="primary">pknB</name>
    <name evidence="14" type="ORF">R4Y45_04950</name>
</gene>
<feature type="binding site" evidence="9">
    <location>
        <position position="41"/>
    </location>
    <ligand>
        <name>ATP</name>
        <dbReference type="ChEBI" id="CHEBI:30616"/>
    </ligand>
</feature>
<accession>A0ABU8SGX4</accession>
<comment type="caution">
    <text evidence="14">The sequence shown here is derived from an EMBL/GenBank/DDBJ whole genome shotgun (WGS) entry which is preliminary data.</text>
</comment>
<evidence type="ECO:0000256" key="9">
    <source>
        <dbReference type="PROSITE-ProRule" id="PRU10141"/>
    </source>
</evidence>
<dbReference type="SMART" id="SM00740">
    <property type="entry name" value="PASTA"/>
    <property type="match status" value="3"/>
</dbReference>
<dbReference type="SMART" id="SM00220">
    <property type="entry name" value="S_TKc"/>
    <property type="match status" value="1"/>
</dbReference>
<evidence type="ECO:0000313" key="15">
    <source>
        <dbReference type="Proteomes" id="UP001377804"/>
    </source>
</evidence>
<evidence type="ECO:0000313" key="14">
    <source>
        <dbReference type="EMBL" id="MEJ6348574.1"/>
    </source>
</evidence>
<protein>
    <recommendedName>
        <fullName evidence="1">non-specific serine/threonine protein kinase</fullName>
        <ecNumber evidence="1">2.7.11.1</ecNumber>
    </recommendedName>
</protein>
<dbReference type="SUPFAM" id="SSF56112">
    <property type="entry name" value="Protein kinase-like (PK-like)"/>
    <property type="match status" value="1"/>
</dbReference>
<evidence type="ECO:0000256" key="2">
    <source>
        <dbReference type="ARBA" id="ARBA00022527"/>
    </source>
</evidence>
<sequence>MLEKGYLLAKRYKIMKLIGRGGMADVYLAQDIILERHVAIKVMRGEFQNNSPLVRRFQREAIATSELSHPNIVSILDISESQGMQYLVMEYIDGSNLKDYIKENYPISMNKVINIMDQILSAIKLAHQHEVIHRDLKSQNILISQTGVVKVADFGIAISLGKNAVTQTNSLLGSVHYISPEQAKGSMATKQSDIYSLGIILYELITGNVPFGGETAVSIALKHFQENIPSIRKIHPEIPQSLENVVLKATSKDPEDRYNSVSEMKADLDSALSASRVNEPKYEPAHALKADDTKVIPDLSGHVANLTEEEREETDHGVEKEAPQEEQKPKKRHVLWFVGAGLVLFFLIIFLVFKVFASNGTMISVPNLENLTQEEAQSQLTAQGLAVGAVDEQNNSTVEKDKVIRSMPSANTQVRSGTKIGLIISSGPGLTAVPNLVNQNYDQAKEVLEKAGFTVQRKDQTSDSVDKDLIMAQSEPAGKQVDASKTTITLTVSTGVQKIKLRDLSGYSEKSARDYANEVGINLTIKQDYSDNTPEGQIISQNPNAQVEVKKGDNVTVTVSRGKEPTYDSSSSSQSSSSNNKLITQSFEIDYNDDTAVNGKNHIQIYVGDSLNNSRNLYRDEQITQDKNYNITFNLAPNTNGSIRIVRDGETIINQTVKN</sequence>
<organism evidence="14 15">
    <name type="scientific">Holzapfeliella saturejae</name>
    <dbReference type="NCBI Taxonomy" id="3082953"/>
    <lineage>
        <taxon>Bacteria</taxon>
        <taxon>Bacillati</taxon>
        <taxon>Bacillota</taxon>
        <taxon>Bacilli</taxon>
        <taxon>Lactobacillales</taxon>
        <taxon>Lactobacillaceae</taxon>
        <taxon>Holzapfeliella</taxon>
    </lineage>
</organism>
<dbReference type="InterPro" id="IPR000719">
    <property type="entry name" value="Prot_kinase_dom"/>
</dbReference>
<dbReference type="PROSITE" id="PS51178">
    <property type="entry name" value="PASTA"/>
    <property type="match status" value="3"/>
</dbReference>
<dbReference type="InterPro" id="IPR008271">
    <property type="entry name" value="Ser/Thr_kinase_AS"/>
</dbReference>
<dbReference type="InterPro" id="IPR017441">
    <property type="entry name" value="Protein_kinase_ATP_BS"/>
</dbReference>
<evidence type="ECO:0000256" key="5">
    <source>
        <dbReference type="ARBA" id="ARBA00022777"/>
    </source>
</evidence>
<name>A0ABU8SGX4_9LACO</name>
<dbReference type="GO" id="GO:0016301">
    <property type="term" value="F:kinase activity"/>
    <property type="evidence" value="ECO:0007669"/>
    <property type="project" value="UniProtKB-KW"/>
</dbReference>
<feature type="transmembrane region" description="Helical" evidence="11">
    <location>
        <begin position="334"/>
        <end position="357"/>
    </location>
</feature>
<comment type="catalytic activity">
    <reaction evidence="7">
        <text>L-threonyl-[protein] + ATP = O-phospho-L-threonyl-[protein] + ADP + H(+)</text>
        <dbReference type="Rhea" id="RHEA:46608"/>
        <dbReference type="Rhea" id="RHEA-COMP:11060"/>
        <dbReference type="Rhea" id="RHEA-COMP:11605"/>
        <dbReference type="ChEBI" id="CHEBI:15378"/>
        <dbReference type="ChEBI" id="CHEBI:30013"/>
        <dbReference type="ChEBI" id="CHEBI:30616"/>
        <dbReference type="ChEBI" id="CHEBI:61977"/>
        <dbReference type="ChEBI" id="CHEBI:456216"/>
        <dbReference type="EC" id="2.7.11.1"/>
    </reaction>
</comment>
<feature type="domain" description="Protein kinase" evidence="12">
    <location>
        <begin position="12"/>
        <end position="272"/>
    </location>
</feature>
<feature type="domain" description="PASTA" evidence="13">
    <location>
        <begin position="427"/>
        <end position="494"/>
    </location>
</feature>
<dbReference type="EMBL" id="JAWMWG010000001">
    <property type="protein sequence ID" value="MEJ6348574.1"/>
    <property type="molecule type" value="Genomic_DNA"/>
</dbReference>
<dbReference type="PANTHER" id="PTHR43289">
    <property type="entry name" value="MITOGEN-ACTIVATED PROTEIN KINASE KINASE KINASE 20-RELATED"/>
    <property type="match status" value="1"/>
</dbReference>
<comment type="catalytic activity">
    <reaction evidence="8">
        <text>L-seryl-[protein] + ATP = O-phospho-L-seryl-[protein] + ADP + H(+)</text>
        <dbReference type="Rhea" id="RHEA:17989"/>
        <dbReference type="Rhea" id="RHEA-COMP:9863"/>
        <dbReference type="Rhea" id="RHEA-COMP:11604"/>
        <dbReference type="ChEBI" id="CHEBI:15378"/>
        <dbReference type="ChEBI" id="CHEBI:29999"/>
        <dbReference type="ChEBI" id="CHEBI:30616"/>
        <dbReference type="ChEBI" id="CHEBI:83421"/>
        <dbReference type="ChEBI" id="CHEBI:456216"/>
        <dbReference type="EC" id="2.7.11.1"/>
    </reaction>
</comment>
<evidence type="ECO:0000256" key="8">
    <source>
        <dbReference type="ARBA" id="ARBA00048679"/>
    </source>
</evidence>
<keyword evidence="5 14" id="KW-0418">Kinase</keyword>
<evidence type="ECO:0000259" key="12">
    <source>
        <dbReference type="PROSITE" id="PS50011"/>
    </source>
</evidence>
<dbReference type="InterPro" id="IPR011009">
    <property type="entry name" value="Kinase-like_dom_sf"/>
</dbReference>
<evidence type="ECO:0000256" key="4">
    <source>
        <dbReference type="ARBA" id="ARBA00022741"/>
    </source>
</evidence>
<keyword evidence="6 9" id="KW-0067">ATP-binding</keyword>
<dbReference type="Gene3D" id="3.30.200.20">
    <property type="entry name" value="Phosphorylase Kinase, domain 1"/>
    <property type="match status" value="1"/>
</dbReference>
<keyword evidence="11" id="KW-0472">Membrane</keyword>
<dbReference type="NCBIfam" id="NF033483">
    <property type="entry name" value="PknB_PASTA_kin"/>
    <property type="match status" value="1"/>
</dbReference>
<dbReference type="Pfam" id="PF00069">
    <property type="entry name" value="Pkinase"/>
    <property type="match status" value="1"/>
</dbReference>
<dbReference type="Gene3D" id="3.30.10.20">
    <property type="match status" value="3"/>
</dbReference>
<dbReference type="PROSITE" id="PS50011">
    <property type="entry name" value="PROTEIN_KINASE_DOM"/>
    <property type="match status" value="1"/>
</dbReference>
<evidence type="ECO:0000256" key="1">
    <source>
        <dbReference type="ARBA" id="ARBA00012513"/>
    </source>
</evidence>
<proteinExistence type="predicted"/>
<evidence type="ECO:0000256" key="6">
    <source>
        <dbReference type="ARBA" id="ARBA00022840"/>
    </source>
</evidence>
<dbReference type="Pfam" id="PF03793">
    <property type="entry name" value="PASTA"/>
    <property type="match status" value="3"/>
</dbReference>
<dbReference type="PANTHER" id="PTHR43289:SF34">
    <property type="entry name" value="SERINE_THREONINE-PROTEIN KINASE YBDM-RELATED"/>
    <property type="match status" value="1"/>
</dbReference>
<reference evidence="14 15" key="1">
    <citation type="submission" date="2023-10" db="EMBL/GenBank/DDBJ databases">
        <title>Holzapfeliella saturejae sp. nov. isolated from Satureja montana flowers.</title>
        <authorList>
            <person name="Alcantara C."/>
            <person name="Zuniga M."/>
            <person name="Landete J.M."/>
            <person name="Monedero V."/>
        </authorList>
    </citation>
    <scope>NUCLEOTIDE SEQUENCE [LARGE SCALE GENOMIC DNA]</scope>
    <source>
        <strain evidence="14 15">He02</strain>
    </source>
</reference>
<dbReference type="RefSeq" id="WP_339969875.1">
    <property type="nucleotide sequence ID" value="NZ_JAWMWG010000001.1"/>
</dbReference>
<keyword evidence="11" id="KW-1133">Transmembrane helix</keyword>
<feature type="domain" description="PASTA" evidence="13">
    <location>
        <begin position="495"/>
        <end position="561"/>
    </location>
</feature>
<feature type="domain" description="PASTA" evidence="13">
    <location>
        <begin position="359"/>
        <end position="426"/>
    </location>
</feature>
<keyword evidence="2" id="KW-0723">Serine/threonine-protein kinase</keyword>